<gene>
    <name evidence="5" type="ORF">DQG23_32475</name>
</gene>
<feature type="domain" description="ABC transporter" evidence="4">
    <location>
        <begin position="2"/>
        <end position="229"/>
    </location>
</feature>
<organism evidence="5 6">
    <name type="scientific">Paenibacillus contaminans</name>
    <dbReference type="NCBI Taxonomy" id="450362"/>
    <lineage>
        <taxon>Bacteria</taxon>
        <taxon>Bacillati</taxon>
        <taxon>Bacillota</taxon>
        <taxon>Bacilli</taxon>
        <taxon>Bacillales</taxon>
        <taxon>Paenibacillaceae</taxon>
        <taxon>Paenibacillus</taxon>
    </lineage>
</organism>
<dbReference type="InterPro" id="IPR003439">
    <property type="entry name" value="ABC_transporter-like_ATP-bd"/>
</dbReference>
<evidence type="ECO:0000313" key="5">
    <source>
        <dbReference type="EMBL" id="RAV13802.1"/>
    </source>
</evidence>
<dbReference type="Proteomes" id="UP000250369">
    <property type="component" value="Unassembled WGS sequence"/>
</dbReference>
<evidence type="ECO:0000256" key="3">
    <source>
        <dbReference type="ARBA" id="ARBA00022840"/>
    </source>
</evidence>
<dbReference type="Pfam" id="PF00005">
    <property type="entry name" value="ABC_tran"/>
    <property type="match status" value="1"/>
</dbReference>
<dbReference type="SUPFAM" id="SSF52540">
    <property type="entry name" value="P-loop containing nucleoside triphosphate hydrolases"/>
    <property type="match status" value="1"/>
</dbReference>
<dbReference type="GO" id="GO:0005886">
    <property type="term" value="C:plasma membrane"/>
    <property type="evidence" value="ECO:0007669"/>
    <property type="project" value="TreeGrafter"/>
</dbReference>
<accession>A0A329M2H9</accession>
<dbReference type="InterPro" id="IPR017911">
    <property type="entry name" value="MacB-like_ATP-bd"/>
</dbReference>
<keyword evidence="6" id="KW-1185">Reference proteome</keyword>
<keyword evidence="3 5" id="KW-0067">ATP-binding</keyword>
<dbReference type="PANTHER" id="PTHR24220:SF86">
    <property type="entry name" value="ABC TRANSPORTER ABCH.1"/>
    <property type="match status" value="1"/>
</dbReference>
<evidence type="ECO:0000313" key="6">
    <source>
        <dbReference type="Proteomes" id="UP000250369"/>
    </source>
</evidence>
<evidence type="ECO:0000256" key="2">
    <source>
        <dbReference type="ARBA" id="ARBA00022741"/>
    </source>
</evidence>
<dbReference type="CDD" id="cd03255">
    <property type="entry name" value="ABC_MJ0796_LolCDE_FtsE"/>
    <property type="match status" value="1"/>
</dbReference>
<dbReference type="InterPro" id="IPR003593">
    <property type="entry name" value="AAA+_ATPase"/>
</dbReference>
<dbReference type="FunFam" id="3.40.50.300:FF:000032">
    <property type="entry name" value="Export ABC transporter ATP-binding protein"/>
    <property type="match status" value="1"/>
</dbReference>
<dbReference type="GO" id="GO:0098796">
    <property type="term" value="C:membrane protein complex"/>
    <property type="evidence" value="ECO:0007669"/>
    <property type="project" value="UniProtKB-ARBA"/>
</dbReference>
<comment type="caution">
    <text evidence="5">The sequence shown here is derived from an EMBL/GenBank/DDBJ whole genome shotgun (WGS) entry which is preliminary data.</text>
</comment>
<dbReference type="GO" id="GO:0016887">
    <property type="term" value="F:ATP hydrolysis activity"/>
    <property type="evidence" value="ECO:0007669"/>
    <property type="project" value="InterPro"/>
</dbReference>
<dbReference type="PANTHER" id="PTHR24220">
    <property type="entry name" value="IMPORT ATP-BINDING PROTEIN"/>
    <property type="match status" value="1"/>
</dbReference>
<dbReference type="InterPro" id="IPR017871">
    <property type="entry name" value="ABC_transporter-like_CS"/>
</dbReference>
<dbReference type="Gene3D" id="3.40.50.300">
    <property type="entry name" value="P-loop containing nucleotide triphosphate hydrolases"/>
    <property type="match status" value="1"/>
</dbReference>
<dbReference type="EMBL" id="QMFB01000028">
    <property type="protein sequence ID" value="RAV13802.1"/>
    <property type="molecule type" value="Genomic_DNA"/>
</dbReference>
<sequence>MIQLQNITKQVPDSNGNLDVLKSIDLSISSGEFLSIMGPSGSGKSTLLNILGLLDEPTSGQYLFEGTDVRKLSGRSLAQFRNSKIGFVFQSFMLIPRLSVRENIEVPMLYTRCGLKERKRRAEKALEQVGLIHKAKEPVINLSGGQKQKVAIARSIINEPDLLLADEPSGNLDAASKEDILRIFESLNQMGKTIVMVTHDPEVAQIGKRILTLKNGEWSATPAFAKTEVTG</sequence>
<proteinExistence type="predicted"/>
<dbReference type="AlphaFoldDB" id="A0A329M2H9"/>
<dbReference type="InterPro" id="IPR015854">
    <property type="entry name" value="ABC_transpr_LolD-like"/>
</dbReference>
<dbReference type="PROSITE" id="PS00211">
    <property type="entry name" value="ABC_TRANSPORTER_1"/>
    <property type="match status" value="1"/>
</dbReference>
<dbReference type="InterPro" id="IPR027417">
    <property type="entry name" value="P-loop_NTPase"/>
</dbReference>
<protein>
    <submittedName>
        <fullName evidence="5">Macrolide ABC transporter ATP-binding protein</fullName>
    </submittedName>
</protein>
<dbReference type="RefSeq" id="WP_113035193.1">
    <property type="nucleotide sequence ID" value="NZ_QMFB01000028.1"/>
</dbReference>
<keyword evidence="1" id="KW-0813">Transport</keyword>
<name>A0A329M2H9_9BACL</name>
<keyword evidence="2" id="KW-0547">Nucleotide-binding</keyword>
<dbReference type="OrthoDB" id="9791546at2"/>
<dbReference type="GO" id="GO:0022857">
    <property type="term" value="F:transmembrane transporter activity"/>
    <property type="evidence" value="ECO:0007669"/>
    <property type="project" value="UniProtKB-ARBA"/>
</dbReference>
<evidence type="ECO:0000256" key="1">
    <source>
        <dbReference type="ARBA" id="ARBA00022448"/>
    </source>
</evidence>
<evidence type="ECO:0000259" key="4">
    <source>
        <dbReference type="PROSITE" id="PS50893"/>
    </source>
</evidence>
<reference evidence="5 6" key="1">
    <citation type="journal article" date="2009" name="Int. J. Syst. Evol. Microbiol.">
        <title>Paenibacillus contaminans sp. nov., isolated from a contaminated laboratory plate.</title>
        <authorList>
            <person name="Chou J.H."/>
            <person name="Lee J.H."/>
            <person name="Lin M.C."/>
            <person name="Chang P.S."/>
            <person name="Arun A.B."/>
            <person name="Young C.C."/>
            <person name="Chen W.M."/>
        </authorList>
    </citation>
    <scope>NUCLEOTIDE SEQUENCE [LARGE SCALE GENOMIC DNA]</scope>
    <source>
        <strain evidence="5 6">CKOBP-6</strain>
    </source>
</reference>
<dbReference type="GO" id="GO:0005524">
    <property type="term" value="F:ATP binding"/>
    <property type="evidence" value="ECO:0007669"/>
    <property type="project" value="UniProtKB-KW"/>
</dbReference>
<dbReference type="SMART" id="SM00382">
    <property type="entry name" value="AAA"/>
    <property type="match status" value="1"/>
</dbReference>
<dbReference type="PROSITE" id="PS50893">
    <property type="entry name" value="ABC_TRANSPORTER_2"/>
    <property type="match status" value="1"/>
</dbReference>